<organism evidence="1 2">
    <name type="scientific">Pseudomonas phage PhiPA3</name>
    <name type="common">Pseudomonas aeruginosa phage PhiPA3</name>
    <dbReference type="NCBI Taxonomy" id="998086"/>
    <lineage>
        <taxon>Viruses</taxon>
        <taxon>Duplodnaviria</taxon>
        <taxon>Heunggongvirae</taxon>
        <taxon>Uroviricota</taxon>
        <taxon>Caudoviricetes</taxon>
        <taxon>Chimalliviridae</taxon>
        <taxon>Miltoncavirus</taxon>
        <taxon>Miltoncavirus PhiPA3</taxon>
    </lineage>
</organism>
<protein>
    <submittedName>
        <fullName evidence="1">Virion structural protein</fullName>
    </submittedName>
</protein>
<gene>
    <name evidence="1" type="primary">021</name>
</gene>
<keyword evidence="2" id="KW-1185">Reference proteome</keyword>
<evidence type="ECO:0000313" key="2">
    <source>
        <dbReference type="Proteomes" id="UP000008388"/>
    </source>
</evidence>
<dbReference type="GeneID" id="26643551"/>
<evidence type="ECO:0000313" key="1">
    <source>
        <dbReference type="EMBL" id="AEH03447.1"/>
    </source>
</evidence>
<reference evidence="1 2" key="1">
    <citation type="journal article" date="2011" name="Microbiology">
        <title>The Pseudomonas aeruginosa generalized transducing phage phiPA3 is a new member of the phiKZ-like group of 'jumbo' phages, and infects model laboratory strains and clinical isolates from cystic fibrosis patients.</title>
        <authorList>
            <person name="Monson R."/>
            <person name="Foulds I."/>
            <person name="Foweraker J."/>
            <person name="Welch M."/>
            <person name="Salmond G.P."/>
        </authorList>
    </citation>
    <scope>NUCLEOTIDE SEQUENCE [LARGE SCALE GENOMIC DNA]</scope>
</reference>
<dbReference type="RefSeq" id="YP_009217103.1">
    <property type="nucleotide sequence ID" value="NC_028999.1"/>
</dbReference>
<dbReference type="Proteomes" id="UP000008388">
    <property type="component" value="Segment"/>
</dbReference>
<dbReference type="EMBL" id="HQ630627">
    <property type="protein sequence ID" value="AEH03447.1"/>
    <property type="molecule type" value="Genomic_DNA"/>
</dbReference>
<name>F8SJQ2_BPPA3</name>
<sequence length="107" mass="11800">MPTTPSNLVPVTVEEIRAALAVPIGYTRETIHRLFNISNNDPLPDTLKFFKQVEQANGYRYIAREPNSMTIGITLGDEAVTKANILAYIKKAAPNVIDLSPWATAET</sequence>
<proteinExistence type="predicted"/>
<organismHost>
    <name type="scientific">Pseudomonas aeruginosa</name>
    <dbReference type="NCBI Taxonomy" id="287"/>
</organismHost>
<accession>F8SJQ2</accession>
<dbReference type="KEGG" id="vg:26643551"/>